<accession>A0A9Q1IGI5</accession>
<evidence type="ECO:0000256" key="4">
    <source>
        <dbReference type="ARBA" id="ARBA00023180"/>
    </source>
</evidence>
<evidence type="ECO:0000259" key="7">
    <source>
        <dbReference type="PROSITE" id="PS50835"/>
    </source>
</evidence>
<keyword evidence="3 6" id="KW-0472">Membrane</keyword>
<gene>
    <name evidence="8" type="ORF">SKAU_G00333290</name>
</gene>
<reference evidence="8" key="1">
    <citation type="journal article" date="2023" name="Science">
        <title>Genome structures resolve the early diversification of teleost fishes.</title>
        <authorList>
            <person name="Parey E."/>
            <person name="Louis A."/>
            <person name="Montfort J."/>
            <person name="Bouchez O."/>
            <person name="Roques C."/>
            <person name="Iampietro C."/>
            <person name="Lluch J."/>
            <person name="Castinel A."/>
            <person name="Donnadieu C."/>
            <person name="Desvignes T."/>
            <person name="Floi Bucao C."/>
            <person name="Jouanno E."/>
            <person name="Wen M."/>
            <person name="Mejri S."/>
            <person name="Dirks R."/>
            <person name="Jansen H."/>
            <person name="Henkel C."/>
            <person name="Chen W.J."/>
            <person name="Zahm M."/>
            <person name="Cabau C."/>
            <person name="Klopp C."/>
            <person name="Thompson A.W."/>
            <person name="Robinson-Rechavi M."/>
            <person name="Braasch I."/>
            <person name="Lecointre G."/>
            <person name="Bobe J."/>
            <person name="Postlethwait J.H."/>
            <person name="Berthelot C."/>
            <person name="Roest Crollius H."/>
            <person name="Guiguen Y."/>
        </authorList>
    </citation>
    <scope>NUCLEOTIDE SEQUENCE</scope>
    <source>
        <strain evidence="8">WJC10195</strain>
    </source>
</reference>
<dbReference type="InterPro" id="IPR007110">
    <property type="entry name" value="Ig-like_dom"/>
</dbReference>
<dbReference type="Gene3D" id="2.60.40.10">
    <property type="entry name" value="Immunoglobulins"/>
    <property type="match status" value="1"/>
</dbReference>
<dbReference type="PROSITE" id="PS50835">
    <property type="entry name" value="IG_LIKE"/>
    <property type="match status" value="1"/>
</dbReference>
<feature type="region of interest" description="Disordered" evidence="5">
    <location>
        <begin position="19"/>
        <end position="39"/>
    </location>
</feature>
<proteinExistence type="predicted"/>
<comment type="subcellular location">
    <subcellularLocation>
        <location evidence="1">Membrane</location>
    </subcellularLocation>
</comment>
<evidence type="ECO:0000256" key="2">
    <source>
        <dbReference type="ARBA" id="ARBA00022729"/>
    </source>
</evidence>
<dbReference type="InterPro" id="IPR015631">
    <property type="entry name" value="CD2/SLAM_rcpt"/>
</dbReference>
<dbReference type="GO" id="GO:0016020">
    <property type="term" value="C:membrane"/>
    <property type="evidence" value="ECO:0007669"/>
    <property type="project" value="UniProtKB-SubCell"/>
</dbReference>
<dbReference type="OrthoDB" id="8841032at2759"/>
<evidence type="ECO:0000313" key="9">
    <source>
        <dbReference type="Proteomes" id="UP001152622"/>
    </source>
</evidence>
<feature type="transmembrane region" description="Helical" evidence="6">
    <location>
        <begin position="276"/>
        <end position="297"/>
    </location>
</feature>
<keyword evidence="2" id="KW-0732">Signal</keyword>
<dbReference type="EMBL" id="JAINUF010000015">
    <property type="protein sequence ID" value="KAJ8341038.1"/>
    <property type="molecule type" value="Genomic_DNA"/>
</dbReference>
<sequence length="318" mass="35508">MDDSDEPIQIWLPEHSLDEPMSQECSSASGLSLEPEATGETERRHRRIGGIMDLRWYQCPIWIFCLLLVLYPGLCLCLSVQFPSEQPVYVIPKQSLVLEARIDLADREQVAVVTWERELEGRTNPGKVKVAEFPEKASDPRITTEQQGATLRLRDFRHDDRGIYTVTVTSRAGPKSSAARTVREYEAVHHVSVAINVSHSLLLCGEAWGTDPHFSWLHEKVALTEEVGRVSADGTVLYLSAQPCGHFTCIVSNSLGHSSATYTAEPCERQGGGGTAVGVAFLVILLICGGVLAFFVWRRHWKQKSRGERLREPDEEQL</sequence>
<protein>
    <recommendedName>
        <fullName evidence="7">Ig-like domain-containing protein</fullName>
    </recommendedName>
</protein>
<evidence type="ECO:0000256" key="3">
    <source>
        <dbReference type="ARBA" id="ARBA00023136"/>
    </source>
</evidence>
<feature type="domain" description="Ig-like" evidence="7">
    <location>
        <begin position="174"/>
        <end position="263"/>
    </location>
</feature>
<keyword evidence="9" id="KW-1185">Reference proteome</keyword>
<dbReference type="Proteomes" id="UP001152622">
    <property type="component" value="Chromosome 15"/>
</dbReference>
<dbReference type="AlphaFoldDB" id="A0A9Q1IGI5"/>
<evidence type="ECO:0000256" key="1">
    <source>
        <dbReference type="ARBA" id="ARBA00004370"/>
    </source>
</evidence>
<evidence type="ECO:0000256" key="6">
    <source>
        <dbReference type="SAM" id="Phobius"/>
    </source>
</evidence>
<keyword evidence="6" id="KW-1133">Transmembrane helix</keyword>
<keyword evidence="6" id="KW-0812">Transmembrane</keyword>
<dbReference type="PANTHER" id="PTHR12080">
    <property type="entry name" value="SIGNALING LYMPHOCYTIC ACTIVATION MOLECULE"/>
    <property type="match status" value="1"/>
</dbReference>
<dbReference type="InterPro" id="IPR036179">
    <property type="entry name" value="Ig-like_dom_sf"/>
</dbReference>
<keyword evidence="4" id="KW-0325">Glycoprotein</keyword>
<dbReference type="PANTHER" id="PTHR12080:SF108">
    <property type="entry name" value="VASCULAR ENDOTHELIAL GROWTH FACTOR RECEPTOR 1"/>
    <property type="match status" value="1"/>
</dbReference>
<name>A0A9Q1IGI5_SYNKA</name>
<dbReference type="SUPFAM" id="SSF48726">
    <property type="entry name" value="Immunoglobulin"/>
    <property type="match status" value="2"/>
</dbReference>
<dbReference type="GO" id="GO:0005911">
    <property type="term" value="C:cell-cell junction"/>
    <property type="evidence" value="ECO:0007669"/>
    <property type="project" value="TreeGrafter"/>
</dbReference>
<comment type="caution">
    <text evidence="8">The sequence shown here is derived from an EMBL/GenBank/DDBJ whole genome shotgun (WGS) entry which is preliminary data.</text>
</comment>
<feature type="transmembrane region" description="Helical" evidence="6">
    <location>
        <begin position="54"/>
        <end position="74"/>
    </location>
</feature>
<dbReference type="InterPro" id="IPR013783">
    <property type="entry name" value="Ig-like_fold"/>
</dbReference>
<evidence type="ECO:0000256" key="5">
    <source>
        <dbReference type="SAM" id="MobiDB-lite"/>
    </source>
</evidence>
<evidence type="ECO:0000313" key="8">
    <source>
        <dbReference type="EMBL" id="KAJ8341038.1"/>
    </source>
</evidence>
<organism evidence="8 9">
    <name type="scientific">Synaphobranchus kaupii</name>
    <name type="common">Kaup's arrowtooth eel</name>
    <dbReference type="NCBI Taxonomy" id="118154"/>
    <lineage>
        <taxon>Eukaryota</taxon>
        <taxon>Metazoa</taxon>
        <taxon>Chordata</taxon>
        <taxon>Craniata</taxon>
        <taxon>Vertebrata</taxon>
        <taxon>Euteleostomi</taxon>
        <taxon>Actinopterygii</taxon>
        <taxon>Neopterygii</taxon>
        <taxon>Teleostei</taxon>
        <taxon>Anguilliformes</taxon>
        <taxon>Synaphobranchidae</taxon>
        <taxon>Synaphobranchus</taxon>
    </lineage>
</organism>